<dbReference type="Proteomes" id="UP001280121">
    <property type="component" value="Unassembled WGS sequence"/>
</dbReference>
<dbReference type="AlphaFoldDB" id="A0AAD9X1T4"/>
<accession>A0AAD9X1T4</accession>
<feature type="region of interest" description="Disordered" evidence="1">
    <location>
        <begin position="1"/>
        <end position="22"/>
    </location>
</feature>
<evidence type="ECO:0000313" key="3">
    <source>
        <dbReference type="Proteomes" id="UP001280121"/>
    </source>
</evidence>
<comment type="caution">
    <text evidence="2">The sequence shown here is derived from an EMBL/GenBank/DDBJ whole genome shotgun (WGS) entry which is preliminary data.</text>
</comment>
<gene>
    <name evidence="2" type="ORF">Ddye_018507</name>
</gene>
<dbReference type="EMBL" id="JANJYI010000005">
    <property type="protein sequence ID" value="KAK2651018.1"/>
    <property type="molecule type" value="Genomic_DNA"/>
</dbReference>
<proteinExistence type="predicted"/>
<name>A0AAD9X1T4_9ROSI</name>
<keyword evidence="3" id="KW-1185">Reference proteome</keyword>
<evidence type="ECO:0000256" key="1">
    <source>
        <dbReference type="SAM" id="MobiDB-lite"/>
    </source>
</evidence>
<reference evidence="2" key="1">
    <citation type="journal article" date="2023" name="Plant J.">
        <title>Genome sequences and population genomics provide insights into the demographic history, inbreeding, and mutation load of two 'living fossil' tree species of Dipteronia.</title>
        <authorList>
            <person name="Feng Y."/>
            <person name="Comes H.P."/>
            <person name="Chen J."/>
            <person name="Zhu S."/>
            <person name="Lu R."/>
            <person name="Zhang X."/>
            <person name="Li P."/>
            <person name="Qiu J."/>
            <person name="Olsen K.M."/>
            <person name="Qiu Y."/>
        </authorList>
    </citation>
    <scope>NUCLEOTIDE SEQUENCE</scope>
    <source>
        <strain evidence="2">KIB01</strain>
    </source>
</reference>
<sequence>MSGFQLQEQGFRGNRQGDNWEKANQVRDKFEYNRERRMRERGRGRLNVFYLVNDLFRVIFRLFCSLEYHTYWHLGLQMAENPDKSLSLLLISSQLRCSMVK</sequence>
<organism evidence="2 3">
    <name type="scientific">Dipteronia dyeriana</name>
    <dbReference type="NCBI Taxonomy" id="168575"/>
    <lineage>
        <taxon>Eukaryota</taxon>
        <taxon>Viridiplantae</taxon>
        <taxon>Streptophyta</taxon>
        <taxon>Embryophyta</taxon>
        <taxon>Tracheophyta</taxon>
        <taxon>Spermatophyta</taxon>
        <taxon>Magnoliopsida</taxon>
        <taxon>eudicotyledons</taxon>
        <taxon>Gunneridae</taxon>
        <taxon>Pentapetalae</taxon>
        <taxon>rosids</taxon>
        <taxon>malvids</taxon>
        <taxon>Sapindales</taxon>
        <taxon>Sapindaceae</taxon>
        <taxon>Hippocastanoideae</taxon>
        <taxon>Acereae</taxon>
        <taxon>Dipteronia</taxon>
    </lineage>
</organism>
<evidence type="ECO:0000313" key="2">
    <source>
        <dbReference type="EMBL" id="KAK2651018.1"/>
    </source>
</evidence>
<protein>
    <submittedName>
        <fullName evidence="2">Uncharacterized protein</fullName>
    </submittedName>
</protein>